<keyword evidence="1" id="KW-0472">Membrane</keyword>
<evidence type="ECO:0000313" key="2">
    <source>
        <dbReference type="EMBL" id="VEU81161.1"/>
    </source>
</evidence>
<evidence type="ECO:0000256" key="1">
    <source>
        <dbReference type="SAM" id="Phobius"/>
    </source>
</evidence>
<sequence>MSKVFIFLLIGFSVFYYTNTSVNDLKPAKSEFDTIINDINNPYSQVDILNILKLRAIDQNDGDISVKIKLVRDEYDDNQRRIGKYIQEYSVVNSLNKTTNYFLTIVNISFSEEIEELILQEQGILIEEIIQIIVKDKKIDYEDYQIRVDEYSGNEKANGKFYIEIMFKNKKENKLIKVLVVNEAYIEEKNNKTILILTIIIVSAIVVGFVYKKRILVRNKNSKD</sequence>
<dbReference type="AlphaFoldDB" id="A0A449BFE6"/>
<evidence type="ECO:0000313" key="3">
    <source>
        <dbReference type="Proteomes" id="UP000289841"/>
    </source>
</evidence>
<dbReference type="RefSeq" id="WP_026390917.1">
    <property type="nucleotide sequence ID" value="NZ_LR215048.1"/>
</dbReference>
<name>A0A449BFE6_HAPAX</name>
<dbReference type="STRING" id="1278311.GCA_000428705_01489"/>
<dbReference type="Proteomes" id="UP000289841">
    <property type="component" value="Chromosome"/>
</dbReference>
<accession>A0A449BFE6</accession>
<keyword evidence="1" id="KW-1133">Transmembrane helix</keyword>
<dbReference type="KEGG" id="aaxa:NCTC10138_01556"/>
<proteinExistence type="predicted"/>
<gene>
    <name evidence="2" type="ORF">NCTC10138_01556</name>
</gene>
<reference evidence="2 3" key="1">
    <citation type="submission" date="2019-01" db="EMBL/GenBank/DDBJ databases">
        <authorList>
            <consortium name="Pathogen Informatics"/>
        </authorList>
    </citation>
    <scope>NUCLEOTIDE SEQUENCE [LARGE SCALE GENOMIC DNA]</scope>
    <source>
        <strain evidence="2 3">NCTC10138</strain>
    </source>
</reference>
<keyword evidence="1" id="KW-0812">Transmembrane</keyword>
<organism evidence="2 3">
    <name type="scientific">Haploplasma axanthum</name>
    <name type="common">Acholeplasma axanthum</name>
    <dbReference type="NCBI Taxonomy" id="29552"/>
    <lineage>
        <taxon>Bacteria</taxon>
        <taxon>Bacillati</taxon>
        <taxon>Mycoplasmatota</taxon>
        <taxon>Mollicutes</taxon>
        <taxon>Acholeplasmatales</taxon>
        <taxon>Acholeplasmataceae</taxon>
        <taxon>Haploplasma</taxon>
    </lineage>
</organism>
<keyword evidence="3" id="KW-1185">Reference proteome</keyword>
<protein>
    <submittedName>
        <fullName evidence="2">Uncharacterized protein</fullName>
    </submittedName>
</protein>
<feature type="transmembrane region" description="Helical" evidence="1">
    <location>
        <begin position="194"/>
        <end position="211"/>
    </location>
</feature>
<dbReference type="EMBL" id="LR215048">
    <property type="protein sequence ID" value="VEU81161.1"/>
    <property type="molecule type" value="Genomic_DNA"/>
</dbReference>